<dbReference type="PANTHER" id="PTHR38409">
    <property type="entry name" value="MDM10-COMPLEMENTING PROTEIN 1"/>
    <property type="match status" value="1"/>
</dbReference>
<dbReference type="Pfam" id="PF07950">
    <property type="entry name" value="MCP1_TM"/>
    <property type="match status" value="2"/>
</dbReference>
<feature type="transmembrane region" description="Helical" evidence="2">
    <location>
        <begin position="257"/>
        <end position="282"/>
    </location>
</feature>
<evidence type="ECO:0000313" key="4">
    <source>
        <dbReference type="EMBL" id="KKA25342.1"/>
    </source>
</evidence>
<dbReference type="AlphaFoldDB" id="A0A0F4Z498"/>
<comment type="caution">
    <text evidence="4">The sequence shown here is derived from an EMBL/GenBank/DDBJ whole genome shotgun (WGS) entry which is preliminary data.</text>
</comment>
<evidence type="ECO:0000313" key="5">
    <source>
        <dbReference type="Proteomes" id="UP000053958"/>
    </source>
</evidence>
<feature type="transmembrane region" description="Helical" evidence="2">
    <location>
        <begin position="123"/>
        <end position="143"/>
    </location>
</feature>
<dbReference type="RefSeq" id="XP_013331954.1">
    <property type="nucleotide sequence ID" value="XM_013476500.1"/>
</dbReference>
<feature type="transmembrane region" description="Helical" evidence="2">
    <location>
        <begin position="322"/>
        <end position="343"/>
    </location>
</feature>
<feature type="transmembrane region" description="Helical" evidence="2">
    <location>
        <begin position="163"/>
        <end position="180"/>
    </location>
</feature>
<dbReference type="OrthoDB" id="10259513at2759"/>
<feature type="domain" description="Mitochondrial adapter protein MCP1 transmembrane" evidence="3">
    <location>
        <begin position="221"/>
        <end position="347"/>
    </location>
</feature>
<keyword evidence="5" id="KW-1185">Reference proteome</keyword>
<keyword evidence="2" id="KW-0472">Membrane</keyword>
<feature type="region of interest" description="Disordered" evidence="1">
    <location>
        <begin position="293"/>
        <end position="313"/>
    </location>
</feature>
<dbReference type="EMBL" id="LASV01000025">
    <property type="protein sequence ID" value="KKA25342.1"/>
    <property type="molecule type" value="Genomic_DNA"/>
</dbReference>
<dbReference type="PANTHER" id="PTHR38409:SF1">
    <property type="entry name" value="MITOCHONDRIAL ADAPTER PROTEIN MCP1"/>
    <property type="match status" value="1"/>
</dbReference>
<dbReference type="InterPro" id="IPR034804">
    <property type="entry name" value="SQR/QFR_C/D"/>
</dbReference>
<evidence type="ECO:0000259" key="3">
    <source>
        <dbReference type="Pfam" id="PF07950"/>
    </source>
</evidence>
<protein>
    <recommendedName>
        <fullName evidence="3">Mitochondrial adapter protein MCP1 transmembrane domain-containing protein</fullName>
    </recommendedName>
</protein>
<organism evidence="4 5">
    <name type="scientific">Rasamsonia emersonii (strain ATCC 16479 / CBS 393.64 / IMI 116815)</name>
    <dbReference type="NCBI Taxonomy" id="1408163"/>
    <lineage>
        <taxon>Eukaryota</taxon>
        <taxon>Fungi</taxon>
        <taxon>Dikarya</taxon>
        <taxon>Ascomycota</taxon>
        <taxon>Pezizomycotina</taxon>
        <taxon>Eurotiomycetes</taxon>
        <taxon>Eurotiomycetidae</taxon>
        <taxon>Eurotiales</taxon>
        <taxon>Trichocomaceae</taxon>
        <taxon>Rasamsonia</taxon>
    </lineage>
</organism>
<proteinExistence type="predicted"/>
<keyword evidence="2" id="KW-0812">Transmembrane</keyword>
<feature type="domain" description="Mitochondrial adapter protein MCP1 transmembrane" evidence="3">
    <location>
        <begin position="124"/>
        <end position="192"/>
    </location>
</feature>
<dbReference type="SUPFAM" id="SSF81343">
    <property type="entry name" value="Fumarate reductase respiratory complex transmembrane subunits"/>
    <property type="match status" value="1"/>
</dbReference>
<dbReference type="InterPro" id="IPR012472">
    <property type="entry name" value="MCP1_TM"/>
</dbReference>
<dbReference type="GO" id="GO:0005741">
    <property type="term" value="C:mitochondrial outer membrane"/>
    <property type="evidence" value="ECO:0007669"/>
    <property type="project" value="TreeGrafter"/>
</dbReference>
<gene>
    <name evidence="4" type="ORF">T310_0659</name>
</gene>
<name>A0A0F4Z498_RASE3</name>
<dbReference type="GO" id="GO:0055088">
    <property type="term" value="P:lipid homeostasis"/>
    <property type="evidence" value="ECO:0007669"/>
    <property type="project" value="InterPro"/>
</dbReference>
<feature type="transmembrane region" description="Helical" evidence="2">
    <location>
        <begin position="13"/>
        <end position="30"/>
    </location>
</feature>
<dbReference type="InterPro" id="IPR039960">
    <property type="entry name" value="MCP1"/>
</dbReference>
<evidence type="ECO:0000256" key="1">
    <source>
        <dbReference type="SAM" id="MobiDB-lite"/>
    </source>
</evidence>
<dbReference type="GO" id="GO:0007005">
    <property type="term" value="P:mitochondrion organization"/>
    <property type="evidence" value="ECO:0007669"/>
    <property type="project" value="TreeGrafter"/>
</dbReference>
<sequence length="371" mass="40898">MVYPGKVSTGHEIASIHLVLWLLFSPIVGLREALPMDRRKGESSIPGADDSETRSIFSMRELEPSPVDDFPSDLETGDYFPETRTPGTREPGRLAISKLGLSGHGWDYYLSAIQKYSTYPPTFFLVLHAANTSLIPLVTRSVPSSESYLLLTRPFYQSPSLEHVVLTIPILAHIASGVALRSIRARRRARLYGAETRSQRYLIKSWPNPSLQAKLGYLMIPLLGTHVLVNRAVPLAIDGGSSGVGLGYVAHGFARSPLFWNIFYMAFVAASVWHSVGGWAAWMGWRVTTRRTERSQSKGPNGGYLGTMETSEERRKKRRTRWIVHGLAALGTALWLAGGLGVVGHGGPGSGWEAKNWDELYKSVPVIGGWL</sequence>
<keyword evidence="2" id="KW-1133">Transmembrane helix</keyword>
<reference evidence="4 5" key="1">
    <citation type="submission" date="2015-04" db="EMBL/GenBank/DDBJ databases">
        <authorList>
            <person name="Heijne W.H."/>
            <person name="Fedorova N.D."/>
            <person name="Nierman W.C."/>
            <person name="Vollebregt A.W."/>
            <person name="Zhao Z."/>
            <person name="Wu L."/>
            <person name="Kumar M."/>
            <person name="Stam H."/>
            <person name="van den Berg M.A."/>
            <person name="Pel H.J."/>
        </authorList>
    </citation>
    <scope>NUCLEOTIDE SEQUENCE [LARGE SCALE GENOMIC DNA]</scope>
    <source>
        <strain evidence="4 5">CBS 393.64</strain>
    </source>
</reference>
<dbReference type="GeneID" id="25312713"/>
<dbReference type="Proteomes" id="UP000053958">
    <property type="component" value="Unassembled WGS sequence"/>
</dbReference>
<accession>A0A0F4Z498</accession>
<evidence type="ECO:0000256" key="2">
    <source>
        <dbReference type="SAM" id="Phobius"/>
    </source>
</evidence>